<accession>A0A0G1SJ71</accession>
<dbReference type="NCBIfam" id="TIGR00732">
    <property type="entry name" value="dprA"/>
    <property type="match status" value="1"/>
</dbReference>
<dbReference type="PANTHER" id="PTHR43022:SF1">
    <property type="entry name" value="PROTEIN SMF"/>
    <property type="match status" value="1"/>
</dbReference>
<evidence type="ECO:0000256" key="1">
    <source>
        <dbReference type="ARBA" id="ARBA00006525"/>
    </source>
</evidence>
<comment type="caution">
    <text evidence="3">The sequence shown here is derived from an EMBL/GenBank/DDBJ whole genome shotgun (WGS) entry which is preliminary data.</text>
</comment>
<name>A0A0G1SJ71_9BACT</name>
<dbReference type="InterPro" id="IPR057666">
    <property type="entry name" value="DrpA_SLOG"/>
</dbReference>
<evidence type="ECO:0000313" key="3">
    <source>
        <dbReference type="EMBL" id="KKU33370.1"/>
    </source>
</evidence>
<dbReference type="PANTHER" id="PTHR43022">
    <property type="entry name" value="PROTEIN SMF"/>
    <property type="match status" value="1"/>
</dbReference>
<dbReference type="Proteomes" id="UP000034794">
    <property type="component" value="Unassembled WGS sequence"/>
</dbReference>
<dbReference type="Gene3D" id="3.40.50.450">
    <property type="match status" value="1"/>
</dbReference>
<protein>
    <submittedName>
        <fullName evidence="3">Protecting protein DprA protein</fullName>
    </submittedName>
</protein>
<sequence>MFYKGKIDLLLNASPKLAIVGSRRMTEYGQRVIEKWMPVLVERGVTIVSGFMYGVDQAAHTACIENGGKTIAVLGWGIDWPVASQDEELYQKILEVDSLMVSEYEGKTTPLLWYFPQRNRIVAGISDAVLVVEGSTKSGSMITARLANKFGKKLLALPGQVTCRVAEGTNGLIRDGKAKAVTCAEDILKEMGLLPGQLKLEIEHSDPMLLLLADGERSVDELSRLLKMNVAQVLGKLTELTLCGMVSEAGGRYRLE</sequence>
<dbReference type="AlphaFoldDB" id="A0A0G1SJ71"/>
<feature type="domain" description="Smf/DprA SLOG" evidence="2">
    <location>
        <begin position="1"/>
        <end position="191"/>
    </location>
</feature>
<evidence type="ECO:0000259" key="2">
    <source>
        <dbReference type="Pfam" id="PF02481"/>
    </source>
</evidence>
<dbReference type="EMBL" id="LCMI01000004">
    <property type="protein sequence ID" value="KKU33370.1"/>
    <property type="molecule type" value="Genomic_DNA"/>
</dbReference>
<evidence type="ECO:0000313" key="4">
    <source>
        <dbReference type="Proteomes" id="UP000034794"/>
    </source>
</evidence>
<gene>
    <name evidence="3" type="ORF">UX47_C0004G0015</name>
</gene>
<reference evidence="3 4" key="1">
    <citation type="journal article" date="2015" name="Nature">
        <title>rRNA introns, odd ribosomes, and small enigmatic genomes across a large radiation of phyla.</title>
        <authorList>
            <person name="Brown C.T."/>
            <person name="Hug L.A."/>
            <person name="Thomas B.C."/>
            <person name="Sharon I."/>
            <person name="Castelle C.J."/>
            <person name="Singh A."/>
            <person name="Wilkins M.J."/>
            <person name="Williams K.H."/>
            <person name="Banfield J.F."/>
        </authorList>
    </citation>
    <scope>NUCLEOTIDE SEQUENCE [LARGE SCALE GENOMIC DNA]</scope>
</reference>
<proteinExistence type="inferred from homology"/>
<dbReference type="InterPro" id="IPR003488">
    <property type="entry name" value="DprA"/>
</dbReference>
<dbReference type="PATRIC" id="fig|1618381.3.peg.413"/>
<dbReference type="SUPFAM" id="SSF102405">
    <property type="entry name" value="MCP/YpsA-like"/>
    <property type="match status" value="1"/>
</dbReference>
<comment type="similarity">
    <text evidence="1">Belongs to the DprA/Smf family.</text>
</comment>
<organism evidence="3 4">
    <name type="scientific">Candidatus Collierbacteria bacterium GW2011_GWA2_46_26</name>
    <dbReference type="NCBI Taxonomy" id="1618381"/>
    <lineage>
        <taxon>Bacteria</taxon>
        <taxon>Candidatus Collieribacteriota</taxon>
    </lineage>
</organism>
<dbReference type="Pfam" id="PF02481">
    <property type="entry name" value="DNA_processg_A"/>
    <property type="match status" value="1"/>
</dbReference>
<dbReference type="GO" id="GO:0009294">
    <property type="term" value="P:DNA-mediated transformation"/>
    <property type="evidence" value="ECO:0007669"/>
    <property type="project" value="InterPro"/>
</dbReference>